<sequence length="147" mass="15737">MAELIIEKYLAPWLKARDPRLTGVAPASGQAGQKDPHLTYSRVGTNRWRAQSGPVGVCGAKIQLDVHTQNHALGRSIAETIAGTDDIPGGLDGMTGTVIGAVEGVGGLEIQRADLLDDRDAFDDPIEGQEPGWFVVRSEYVITWTEG</sequence>
<protein>
    <recommendedName>
        <fullName evidence="3">Tail terminator</fullName>
    </recommendedName>
</protein>
<gene>
    <name evidence="1" type="ORF">FRUB_09812</name>
</gene>
<name>A0A225D032_9BACT</name>
<reference evidence="2" key="1">
    <citation type="submission" date="2017-06" db="EMBL/GenBank/DDBJ databases">
        <title>Genome analysis of Fimbriiglobus ruber SP5, the first member of the order Planctomycetales with confirmed chitinolytic capability.</title>
        <authorList>
            <person name="Ravin N.V."/>
            <person name="Rakitin A.L."/>
            <person name="Ivanova A.A."/>
            <person name="Beletsky A.V."/>
            <person name="Kulichevskaya I.S."/>
            <person name="Mardanov A.V."/>
            <person name="Dedysh S.N."/>
        </authorList>
    </citation>
    <scope>NUCLEOTIDE SEQUENCE [LARGE SCALE GENOMIC DNA]</scope>
    <source>
        <strain evidence="2">SP5</strain>
    </source>
</reference>
<dbReference type="Proteomes" id="UP000214646">
    <property type="component" value="Unassembled WGS sequence"/>
</dbReference>
<keyword evidence="2" id="KW-1185">Reference proteome</keyword>
<comment type="caution">
    <text evidence="1">The sequence shown here is derived from an EMBL/GenBank/DDBJ whole genome shotgun (WGS) entry which is preliminary data.</text>
</comment>
<accession>A0A225D032</accession>
<evidence type="ECO:0000313" key="1">
    <source>
        <dbReference type="EMBL" id="OWK34970.1"/>
    </source>
</evidence>
<proteinExistence type="predicted"/>
<dbReference type="EMBL" id="NIDE01000019">
    <property type="protein sequence ID" value="OWK34970.1"/>
    <property type="molecule type" value="Genomic_DNA"/>
</dbReference>
<evidence type="ECO:0000313" key="2">
    <source>
        <dbReference type="Proteomes" id="UP000214646"/>
    </source>
</evidence>
<dbReference type="RefSeq" id="WP_088260186.1">
    <property type="nucleotide sequence ID" value="NZ_NIDE01000019.1"/>
</dbReference>
<organism evidence="1 2">
    <name type="scientific">Fimbriiglobus ruber</name>
    <dbReference type="NCBI Taxonomy" id="1908690"/>
    <lineage>
        <taxon>Bacteria</taxon>
        <taxon>Pseudomonadati</taxon>
        <taxon>Planctomycetota</taxon>
        <taxon>Planctomycetia</taxon>
        <taxon>Gemmatales</taxon>
        <taxon>Gemmataceae</taxon>
        <taxon>Fimbriiglobus</taxon>
    </lineage>
</organism>
<dbReference type="AlphaFoldDB" id="A0A225D032"/>
<evidence type="ECO:0008006" key="3">
    <source>
        <dbReference type="Google" id="ProtNLM"/>
    </source>
</evidence>